<reference evidence="1" key="1">
    <citation type="submission" date="2020-05" db="EMBL/GenBank/DDBJ databases">
        <authorList>
            <person name="Chiriac C."/>
            <person name="Salcher M."/>
            <person name="Ghai R."/>
            <person name="Kavagutti S V."/>
        </authorList>
    </citation>
    <scope>NUCLEOTIDE SEQUENCE</scope>
</reference>
<gene>
    <name evidence="1" type="ORF">UFOVP1351_49</name>
</gene>
<protein>
    <submittedName>
        <fullName evidence="1">Uncharacterized protein</fullName>
    </submittedName>
</protein>
<sequence>MSKGLVIPKYKSGTEPDDIYEVSAFDDEGSKTLELTYATCGAWSSGFRGKVAGTVTDDGNGVTFVIEGVRVRFNYSQMAILSALQAAHKLEGGEYPDAVNVYLPYRGVK</sequence>
<organism evidence="1">
    <name type="scientific">uncultured Caudovirales phage</name>
    <dbReference type="NCBI Taxonomy" id="2100421"/>
    <lineage>
        <taxon>Viruses</taxon>
        <taxon>Duplodnaviria</taxon>
        <taxon>Heunggongvirae</taxon>
        <taxon>Uroviricota</taxon>
        <taxon>Caudoviricetes</taxon>
        <taxon>Peduoviridae</taxon>
        <taxon>Maltschvirus</taxon>
        <taxon>Maltschvirus maltsch</taxon>
    </lineage>
</organism>
<evidence type="ECO:0000313" key="1">
    <source>
        <dbReference type="EMBL" id="CAB4200554.1"/>
    </source>
</evidence>
<proteinExistence type="predicted"/>
<name>A0A6J5RTL9_9CAUD</name>
<dbReference type="EMBL" id="LR797306">
    <property type="protein sequence ID" value="CAB4200554.1"/>
    <property type="molecule type" value="Genomic_DNA"/>
</dbReference>
<accession>A0A6J5RTL9</accession>